<name>A0A7X5U1M5_9MYCO</name>
<evidence type="ECO:0000313" key="6">
    <source>
        <dbReference type="Proteomes" id="UP000547444"/>
    </source>
</evidence>
<evidence type="ECO:0000256" key="3">
    <source>
        <dbReference type="SAM" id="MobiDB-lite"/>
    </source>
</evidence>
<accession>A0A7X5U1M5</accession>
<organism evidence="5 6">
    <name type="scientific">Mycolicibacterium fluoranthenivorans</name>
    <dbReference type="NCBI Taxonomy" id="258505"/>
    <lineage>
        <taxon>Bacteria</taxon>
        <taxon>Bacillati</taxon>
        <taxon>Actinomycetota</taxon>
        <taxon>Actinomycetes</taxon>
        <taxon>Mycobacteriales</taxon>
        <taxon>Mycobacteriaceae</taxon>
        <taxon>Mycolicibacterium</taxon>
    </lineage>
</organism>
<feature type="transmembrane region" description="Helical" evidence="4">
    <location>
        <begin position="31"/>
        <end position="52"/>
    </location>
</feature>
<gene>
    <name evidence="5" type="ORF">FHU31_003741</name>
</gene>
<reference evidence="5 6" key="1">
    <citation type="submission" date="2020-03" db="EMBL/GenBank/DDBJ databases">
        <title>Sequencing the genomes of 1000 actinobacteria strains.</title>
        <authorList>
            <person name="Klenk H.-P."/>
        </authorList>
    </citation>
    <scope>NUCLEOTIDE SEQUENCE [LARGE SCALE GENOMIC DNA]</scope>
    <source>
        <strain evidence="5 6">DSM 44556</strain>
    </source>
</reference>
<evidence type="ECO:0000256" key="1">
    <source>
        <dbReference type="ARBA" id="ARBA00004370"/>
    </source>
</evidence>
<protein>
    <submittedName>
        <fullName evidence="5">Mce-associated membrane protein</fullName>
    </submittedName>
</protein>
<dbReference type="GO" id="GO:0016020">
    <property type="term" value="C:membrane"/>
    <property type="evidence" value="ECO:0007669"/>
    <property type="project" value="UniProtKB-SubCell"/>
</dbReference>
<dbReference type="RefSeq" id="WP_208411103.1">
    <property type="nucleotide sequence ID" value="NZ_JAANOW010000002.1"/>
</dbReference>
<sequence>MRLLSRAAQSATRSRPVQPAQRRRRPKSATVLALAAILTGVALLAAGGYLLWGHRVAQREEHRRDEFTAAASQAVITLLSIDSAKAKDNVRQIIDNSTGQFRDDFQAEAEDFIKTAEASRAVTKATAQVAAVDSMTENSATVLVTAATTVSNSAGANQQPRNWRLSVDMVDEGQQIKLAKVEFIP</sequence>
<dbReference type="EMBL" id="JAANOW010000002">
    <property type="protein sequence ID" value="NIH96751.1"/>
    <property type="molecule type" value="Genomic_DNA"/>
</dbReference>
<proteinExistence type="predicted"/>
<keyword evidence="6" id="KW-1185">Reference proteome</keyword>
<keyword evidence="4" id="KW-1133">Transmembrane helix</keyword>
<comment type="subcellular location">
    <subcellularLocation>
        <location evidence="1">Membrane</location>
    </subcellularLocation>
</comment>
<comment type="caution">
    <text evidence="5">The sequence shown here is derived from an EMBL/GenBank/DDBJ whole genome shotgun (WGS) entry which is preliminary data.</text>
</comment>
<dbReference type="PANTHER" id="PTHR37042">
    <property type="entry name" value="OUTER MEMBRANE PROTEIN RV1973"/>
    <property type="match status" value="1"/>
</dbReference>
<evidence type="ECO:0000313" key="5">
    <source>
        <dbReference type="EMBL" id="NIH96751.1"/>
    </source>
</evidence>
<evidence type="ECO:0000256" key="2">
    <source>
        <dbReference type="ARBA" id="ARBA00023136"/>
    </source>
</evidence>
<evidence type="ECO:0000256" key="4">
    <source>
        <dbReference type="SAM" id="Phobius"/>
    </source>
</evidence>
<keyword evidence="2 4" id="KW-0472">Membrane</keyword>
<dbReference type="AlphaFoldDB" id="A0A7X5U1M5"/>
<dbReference type="Proteomes" id="UP000547444">
    <property type="component" value="Unassembled WGS sequence"/>
</dbReference>
<feature type="region of interest" description="Disordered" evidence="3">
    <location>
        <begin position="1"/>
        <end position="25"/>
    </location>
</feature>
<dbReference type="PANTHER" id="PTHR37042:SF4">
    <property type="entry name" value="OUTER MEMBRANE PROTEIN RV1973"/>
    <property type="match status" value="1"/>
</dbReference>
<keyword evidence="4" id="KW-0812">Transmembrane</keyword>